<accession>A0ABP1EST4</accession>
<dbReference type="Pfam" id="PF13577">
    <property type="entry name" value="SnoaL_4"/>
    <property type="match status" value="1"/>
</dbReference>
<feature type="domain" description="SnoaL-like" evidence="1">
    <location>
        <begin position="30"/>
        <end position="151"/>
    </location>
</feature>
<dbReference type="SUPFAM" id="SSF54427">
    <property type="entry name" value="NTF2-like"/>
    <property type="match status" value="1"/>
</dbReference>
<proteinExistence type="predicted"/>
<evidence type="ECO:0000313" key="2">
    <source>
        <dbReference type="EMBL" id="CAL2101630.1"/>
    </source>
</evidence>
<dbReference type="EMBL" id="CAXJIO010000010">
    <property type="protein sequence ID" value="CAL2101630.1"/>
    <property type="molecule type" value="Genomic_DNA"/>
</dbReference>
<dbReference type="InterPro" id="IPR037401">
    <property type="entry name" value="SnoaL-like"/>
</dbReference>
<sequence>MRAITIFILILSLFGCQSQKTHTIMNETIAIQETVIKMFVNSDERNWSEVEKQFASKVNLDYSSMTGNPASEVSPTEITSGWKTVLPGFTYTHHQLGNFITESNGSRAHSFCYGTATHFIEDENGSVWTVVGTYDFNLEKIDNNWKITSMTFNYKYQEGNGKLIEKAIENVKAN</sequence>
<dbReference type="RefSeq" id="WP_348727271.1">
    <property type="nucleotide sequence ID" value="NZ_OZ040189.1"/>
</dbReference>
<name>A0ABP1EST4_9FLAO</name>
<protein>
    <recommendedName>
        <fullName evidence="1">SnoaL-like domain-containing protein</fullName>
    </recommendedName>
</protein>
<keyword evidence="3" id="KW-1185">Reference proteome</keyword>
<dbReference type="InterPro" id="IPR032710">
    <property type="entry name" value="NTF2-like_dom_sf"/>
</dbReference>
<dbReference type="Proteomes" id="UP001497527">
    <property type="component" value="Unassembled WGS sequence"/>
</dbReference>
<evidence type="ECO:0000313" key="3">
    <source>
        <dbReference type="Proteomes" id="UP001497527"/>
    </source>
</evidence>
<comment type="caution">
    <text evidence="2">The sequence shown here is derived from an EMBL/GenBank/DDBJ whole genome shotgun (WGS) entry which is preliminary data.</text>
</comment>
<gene>
    <name evidence="2" type="ORF">T190423A01A_10193</name>
</gene>
<evidence type="ECO:0000259" key="1">
    <source>
        <dbReference type="Pfam" id="PF13577"/>
    </source>
</evidence>
<organism evidence="2 3">
    <name type="scientific">Tenacibaculum polynesiense</name>
    <dbReference type="NCBI Taxonomy" id="3137857"/>
    <lineage>
        <taxon>Bacteria</taxon>
        <taxon>Pseudomonadati</taxon>
        <taxon>Bacteroidota</taxon>
        <taxon>Flavobacteriia</taxon>
        <taxon>Flavobacteriales</taxon>
        <taxon>Flavobacteriaceae</taxon>
        <taxon>Tenacibaculum</taxon>
    </lineage>
</organism>
<reference evidence="2 3" key="1">
    <citation type="submission" date="2024-05" db="EMBL/GenBank/DDBJ databases">
        <authorList>
            <person name="Duchaud E."/>
        </authorList>
    </citation>
    <scope>NUCLEOTIDE SEQUENCE [LARGE SCALE GENOMIC DNA]</scope>
    <source>
        <strain evidence="2">Ena-SAMPLE-TAB-13-05-2024-13:56:06:370-140308</strain>
    </source>
</reference>
<dbReference type="PROSITE" id="PS51257">
    <property type="entry name" value="PROKAR_LIPOPROTEIN"/>
    <property type="match status" value="1"/>
</dbReference>
<dbReference type="Gene3D" id="3.10.450.50">
    <property type="match status" value="1"/>
</dbReference>